<dbReference type="EMBL" id="LAYC01000001">
    <property type="protein sequence ID" value="KYK62103.1"/>
    <property type="molecule type" value="Genomic_DNA"/>
</dbReference>
<feature type="region of interest" description="Disordered" evidence="1">
    <location>
        <begin position="39"/>
        <end position="133"/>
    </location>
</feature>
<dbReference type="GeneID" id="63715891"/>
<evidence type="ECO:0000313" key="3">
    <source>
        <dbReference type="EMBL" id="KYK62103.1"/>
    </source>
</evidence>
<gene>
    <name evidence="3" type="ORF">DCS_03248</name>
</gene>
<keyword evidence="4" id="KW-1185">Reference proteome</keyword>
<feature type="compositionally biased region" description="Low complexity" evidence="1">
    <location>
        <begin position="109"/>
        <end position="122"/>
    </location>
</feature>
<name>A0A151GYJ3_DRECN</name>
<sequence length="223" mass="23219">MLTSTWAVSLFSFALCLAPLPAPVSAVPLDLAEPSAGLSCDGDAAQSSSLPSASKDLSPVAKADAGASETLAAPVERPSRLSVPRKDPPPLTRGDGTPQGRPEEPPAASPTASVAATPAKPARPSTGNQAVDDHCNRFDDDAGASKCRRAVFRCSGMVARDAKVADFLACVDRVQICITEEDPFKSLQSENDACIARATRCQQDPSMPLGDLKKLSDCKDKTV</sequence>
<proteinExistence type="predicted"/>
<comment type="caution">
    <text evidence="3">The sequence shown here is derived from an EMBL/GenBank/DDBJ whole genome shotgun (WGS) entry which is preliminary data.</text>
</comment>
<evidence type="ECO:0000256" key="2">
    <source>
        <dbReference type="SAM" id="SignalP"/>
    </source>
</evidence>
<protein>
    <submittedName>
        <fullName evidence="3">Uncharacterized protein</fullName>
    </submittedName>
</protein>
<dbReference type="AlphaFoldDB" id="A0A151GYJ3"/>
<evidence type="ECO:0000313" key="4">
    <source>
        <dbReference type="Proteomes" id="UP000076580"/>
    </source>
</evidence>
<feature type="signal peptide" evidence="2">
    <location>
        <begin position="1"/>
        <end position="26"/>
    </location>
</feature>
<organism evidence="3 4">
    <name type="scientific">Drechmeria coniospora</name>
    <name type="common">Nematophagous fungus</name>
    <name type="synonym">Meria coniospora</name>
    <dbReference type="NCBI Taxonomy" id="98403"/>
    <lineage>
        <taxon>Eukaryota</taxon>
        <taxon>Fungi</taxon>
        <taxon>Dikarya</taxon>
        <taxon>Ascomycota</taxon>
        <taxon>Pezizomycotina</taxon>
        <taxon>Sordariomycetes</taxon>
        <taxon>Hypocreomycetidae</taxon>
        <taxon>Hypocreales</taxon>
        <taxon>Ophiocordycipitaceae</taxon>
        <taxon>Drechmeria</taxon>
    </lineage>
</organism>
<dbReference type="Proteomes" id="UP000076580">
    <property type="component" value="Chromosome 01"/>
</dbReference>
<feature type="compositionally biased region" description="Low complexity" evidence="1">
    <location>
        <begin position="43"/>
        <end position="59"/>
    </location>
</feature>
<dbReference type="RefSeq" id="XP_040661455.1">
    <property type="nucleotide sequence ID" value="XM_040800572.1"/>
</dbReference>
<evidence type="ECO:0000256" key="1">
    <source>
        <dbReference type="SAM" id="MobiDB-lite"/>
    </source>
</evidence>
<dbReference type="OrthoDB" id="10525115at2759"/>
<accession>A0A151GYJ3</accession>
<dbReference type="InParanoid" id="A0A151GYJ3"/>
<feature type="chain" id="PRO_5007581081" evidence="2">
    <location>
        <begin position="27"/>
        <end position="223"/>
    </location>
</feature>
<reference evidence="3 4" key="1">
    <citation type="journal article" date="2016" name="Sci. Rep.">
        <title>Insights into Adaptations to a Near-Obligate Nematode Endoparasitic Lifestyle from the Finished Genome of Drechmeria coniospora.</title>
        <authorList>
            <person name="Zhang L."/>
            <person name="Zhou Z."/>
            <person name="Guo Q."/>
            <person name="Fokkens L."/>
            <person name="Miskei M."/>
            <person name="Pocsi I."/>
            <person name="Zhang W."/>
            <person name="Chen M."/>
            <person name="Wang L."/>
            <person name="Sun Y."/>
            <person name="Donzelli B.G."/>
            <person name="Gibson D.M."/>
            <person name="Nelson D.R."/>
            <person name="Luo J.G."/>
            <person name="Rep M."/>
            <person name="Liu H."/>
            <person name="Yang S."/>
            <person name="Wang J."/>
            <person name="Krasnoff S.B."/>
            <person name="Xu Y."/>
            <person name="Molnar I."/>
            <person name="Lin M."/>
        </authorList>
    </citation>
    <scope>NUCLEOTIDE SEQUENCE [LARGE SCALE GENOMIC DNA]</scope>
    <source>
        <strain evidence="3 4">ARSEF 6962</strain>
    </source>
</reference>
<keyword evidence="2" id="KW-0732">Signal</keyword>